<dbReference type="AlphaFoldDB" id="A0AA42CNV6"/>
<reference evidence="1" key="1">
    <citation type="submission" date="2022-06" db="EMBL/GenBank/DDBJ databases">
        <title>Sphingomonas sp. nov. isolated from rhizosphere soil of tomato.</title>
        <authorList>
            <person name="Dong H."/>
            <person name="Gao R."/>
        </authorList>
    </citation>
    <scope>NUCLEOTIDE SEQUENCE</scope>
    <source>
        <strain evidence="1">MMSM24</strain>
    </source>
</reference>
<sequence>MTPREIAALQQDLLSMPRQEIVNLYHALGADDPRHEVIEALVKAYRLDLKAA</sequence>
<accession>A0AA42CNV6</accession>
<keyword evidence="2" id="KW-1185">Reference proteome</keyword>
<protein>
    <submittedName>
        <fullName evidence="1">Uncharacterized protein</fullName>
    </submittedName>
</protein>
<name>A0AA42CNV6_9SPHN</name>
<dbReference type="Proteomes" id="UP001165565">
    <property type="component" value="Unassembled WGS sequence"/>
</dbReference>
<proteinExistence type="predicted"/>
<dbReference type="RefSeq" id="WP_179513877.1">
    <property type="nucleotide sequence ID" value="NZ_JANFAV010000002.1"/>
</dbReference>
<gene>
    <name evidence="1" type="ORF">NEE01_04255</name>
</gene>
<comment type="caution">
    <text evidence="1">The sequence shown here is derived from an EMBL/GenBank/DDBJ whole genome shotgun (WGS) entry which is preliminary data.</text>
</comment>
<evidence type="ECO:0000313" key="2">
    <source>
        <dbReference type="Proteomes" id="UP001165565"/>
    </source>
</evidence>
<dbReference type="EMBL" id="JANFAV010000002">
    <property type="protein sequence ID" value="MCW6533990.1"/>
    <property type="molecule type" value="Genomic_DNA"/>
</dbReference>
<evidence type="ECO:0000313" key="1">
    <source>
        <dbReference type="EMBL" id="MCW6533990.1"/>
    </source>
</evidence>
<organism evidence="1 2">
    <name type="scientific">Sphingomonas lycopersici</name>
    <dbReference type="NCBI Taxonomy" id="2951807"/>
    <lineage>
        <taxon>Bacteria</taxon>
        <taxon>Pseudomonadati</taxon>
        <taxon>Pseudomonadota</taxon>
        <taxon>Alphaproteobacteria</taxon>
        <taxon>Sphingomonadales</taxon>
        <taxon>Sphingomonadaceae</taxon>
        <taxon>Sphingomonas</taxon>
    </lineage>
</organism>